<dbReference type="EMBL" id="MU157864">
    <property type="protein sequence ID" value="KAF9527135.1"/>
    <property type="molecule type" value="Genomic_DNA"/>
</dbReference>
<evidence type="ECO:0000256" key="2">
    <source>
        <dbReference type="ARBA" id="ARBA00023001"/>
    </source>
</evidence>
<evidence type="ECO:0000256" key="9">
    <source>
        <dbReference type="RuleBase" id="RU361186"/>
    </source>
</evidence>
<feature type="binding site" evidence="7">
    <location>
        <position position="211"/>
    </location>
    <ligand>
        <name>substrate</name>
    </ligand>
</feature>
<dbReference type="SUPFAM" id="SSF51989">
    <property type="entry name" value="Glycosyl hydrolases family 6, cellulases"/>
    <property type="match status" value="1"/>
</dbReference>
<dbReference type="InterPro" id="IPR036434">
    <property type="entry name" value="Beta_cellobiohydrolase_sf"/>
</dbReference>
<dbReference type="OrthoDB" id="64893at2759"/>
<organism evidence="10 11">
    <name type="scientific">Crepidotus variabilis</name>
    <dbReference type="NCBI Taxonomy" id="179855"/>
    <lineage>
        <taxon>Eukaryota</taxon>
        <taxon>Fungi</taxon>
        <taxon>Dikarya</taxon>
        <taxon>Basidiomycota</taxon>
        <taxon>Agaricomycotina</taxon>
        <taxon>Agaricomycetes</taxon>
        <taxon>Agaricomycetidae</taxon>
        <taxon>Agaricales</taxon>
        <taxon>Agaricineae</taxon>
        <taxon>Crepidotaceae</taxon>
        <taxon>Crepidotus</taxon>
    </lineage>
</organism>
<feature type="binding site" evidence="7">
    <location>
        <position position="344"/>
    </location>
    <ligand>
        <name>substrate</name>
    </ligand>
</feature>
<evidence type="ECO:0000256" key="7">
    <source>
        <dbReference type="PIRSR" id="PIRSR001100-2"/>
    </source>
</evidence>
<dbReference type="AlphaFoldDB" id="A0A9P6JNZ8"/>
<dbReference type="InterPro" id="IPR001524">
    <property type="entry name" value="Glyco_hydro_6_CS"/>
</dbReference>
<feature type="binding site" evidence="7">
    <location>
        <position position="253"/>
    </location>
    <ligand>
        <name>substrate</name>
    </ligand>
</feature>
<feature type="binding site" evidence="7">
    <location>
        <position position="77"/>
    </location>
    <ligand>
        <name>substrate</name>
    </ligand>
</feature>
<feature type="binding site" evidence="7">
    <location>
        <position position="348"/>
    </location>
    <ligand>
        <name>substrate</name>
    </ligand>
</feature>
<protein>
    <recommendedName>
        <fullName evidence="9">Glucanase</fullName>
        <ecNumber evidence="9">3.2.1.-</ecNumber>
    </recommendedName>
</protein>
<dbReference type="Pfam" id="PF01341">
    <property type="entry name" value="Glyco_hydro_6"/>
    <property type="match status" value="1"/>
</dbReference>
<feature type="binding site" evidence="7">
    <location>
        <position position="313"/>
    </location>
    <ligand>
        <name>substrate</name>
    </ligand>
</feature>
<keyword evidence="9" id="KW-0732">Signal</keyword>
<dbReference type="InterPro" id="IPR016288">
    <property type="entry name" value="Beta_cellobiohydrolase"/>
</dbReference>
<evidence type="ECO:0000256" key="3">
    <source>
        <dbReference type="ARBA" id="ARBA00023277"/>
    </source>
</evidence>
<dbReference type="GO" id="GO:0004553">
    <property type="term" value="F:hydrolase activity, hydrolyzing O-glycosyl compounds"/>
    <property type="evidence" value="ECO:0007669"/>
    <property type="project" value="InterPro"/>
</dbReference>
<dbReference type="Proteomes" id="UP000807306">
    <property type="component" value="Unassembled WGS sequence"/>
</dbReference>
<evidence type="ECO:0000313" key="11">
    <source>
        <dbReference type="Proteomes" id="UP000807306"/>
    </source>
</evidence>
<dbReference type="PRINTS" id="PR00733">
    <property type="entry name" value="GLHYDRLASE6"/>
</dbReference>
<keyword evidence="11" id="KW-1185">Reference proteome</keyword>
<dbReference type="PROSITE" id="PS00655">
    <property type="entry name" value="GLYCOSYL_HYDROL_F6_1"/>
    <property type="match status" value="1"/>
</dbReference>
<evidence type="ECO:0000313" key="10">
    <source>
        <dbReference type="EMBL" id="KAF9527135.1"/>
    </source>
</evidence>
<sequence>MQYLATLLSALALVPAVLSAPDALSAFDVNPYLGTSPFANKGYAAKLEETIKYFKKQKDTLNAARTRTVQRTPTFSWVSQSADVPSISGLVKDALLNQQLSHQKQLVQLVVYNLPDRDCSAKASDGEFHLADNGLAKYKGFIDSVAAQLKTSSAKQLNFTVILEPDSLGNIVTNLGVEKCANAESGYKEGISYAIAKLQFPNVAIYLDAAHGGWLGWDSNLEPAAAVFAEVLQGAKNVTKTSKVRGLAINVSNYNQYIAPVRENFTEWNNSWDEDHYVNSLVPYLETAEYPAHFIVDQGRSGKAGIRTEWGQWCNVKGAGYGTRPTASQAVLNNTHVDAIVWVKPGGESDGTSNSTAARFDTNCASEVANVPAPEAGSWFNNYVVDLVKNAEPALTPSYW</sequence>
<keyword evidence="4 9" id="KW-0326">Glycosidase</keyword>
<dbReference type="PIRSF" id="PIRSF001100">
    <property type="entry name" value="Beta_cellobiohydrolase"/>
    <property type="match status" value="1"/>
</dbReference>
<evidence type="ECO:0000256" key="4">
    <source>
        <dbReference type="ARBA" id="ARBA00023295"/>
    </source>
</evidence>
<dbReference type="PANTHER" id="PTHR34876:SF10">
    <property type="entry name" value="GLUCANASE"/>
    <property type="match status" value="1"/>
</dbReference>
<name>A0A9P6JNZ8_9AGAR</name>
<dbReference type="EC" id="3.2.1.-" evidence="9"/>
<feature type="chain" id="PRO_5040535932" description="Glucanase" evidence="9">
    <location>
        <begin position="20"/>
        <end position="400"/>
    </location>
</feature>
<accession>A0A9P6JNZ8</accession>
<dbReference type="Gene3D" id="3.20.20.40">
    <property type="entry name" value="1, 4-beta cellobiohydrolase"/>
    <property type="match status" value="1"/>
</dbReference>
<evidence type="ECO:0000256" key="5">
    <source>
        <dbReference type="ARBA" id="ARBA00023326"/>
    </source>
</evidence>
<keyword evidence="2 9" id="KW-0136">Cellulose degradation</keyword>
<comment type="caution">
    <text evidence="10">The sequence shown here is derived from an EMBL/GenBank/DDBJ whole genome shotgun (WGS) entry which is preliminary data.</text>
</comment>
<reference evidence="10" key="1">
    <citation type="submission" date="2020-11" db="EMBL/GenBank/DDBJ databases">
        <authorList>
            <consortium name="DOE Joint Genome Institute"/>
            <person name="Ahrendt S."/>
            <person name="Riley R."/>
            <person name="Andreopoulos W."/>
            <person name="Labutti K."/>
            <person name="Pangilinan J."/>
            <person name="Ruiz-Duenas F.J."/>
            <person name="Barrasa J.M."/>
            <person name="Sanchez-Garcia M."/>
            <person name="Camarero S."/>
            <person name="Miyauchi S."/>
            <person name="Serrano A."/>
            <person name="Linde D."/>
            <person name="Babiker R."/>
            <person name="Drula E."/>
            <person name="Ayuso-Fernandez I."/>
            <person name="Pacheco R."/>
            <person name="Padilla G."/>
            <person name="Ferreira P."/>
            <person name="Barriuso J."/>
            <person name="Kellner H."/>
            <person name="Castanera R."/>
            <person name="Alfaro M."/>
            <person name="Ramirez L."/>
            <person name="Pisabarro A.G."/>
            <person name="Kuo A."/>
            <person name="Tritt A."/>
            <person name="Lipzen A."/>
            <person name="He G."/>
            <person name="Yan M."/>
            <person name="Ng V."/>
            <person name="Cullen D."/>
            <person name="Martin F."/>
            <person name="Rosso M.-N."/>
            <person name="Henrissat B."/>
            <person name="Hibbett D."/>
            <person name="Martinez A.T."/>
            <person name="Grigoriev I.V."/>
        </authorList>
    </citation>
    <scope>NUCLEOTIDE SEQUENCE</scope>
    <source>
        <strain evidence="10">CBS 506.95</strain>
    </source>
</reference>
<proteinExistence type="inferred from homology"/>
<feature type="active site" description="Proton donor" evidence="6">
    <location>
        <position position="166"/>
    </location>
</feature>
<feature type="binding site" evidence="7">
    <location>
        <position position="214"/>
    </location>
    <ligand>
        <name>substrate</name>
    </ligand>
</feature>
<comment type="similarity">
    <text evidence="9">Belongs to the glycosyl hydrolase family 6.</text>
</comment>
<keyword evidence="3 9" id="KW-0119">Carbohydrate metabolism</keyword>
<dbReference type="PANTHER" id="PTHR34876">
    <property type="match status" value="1"/>
</dbReference>
<evidence type="ECO:0000256" key="8">
    <source>
        <dbReference type="PROSITE-ProRule" id="PRU10056"/>
    </source>
</evidence>
<feature type="active site" description="Proton acceptor" evidence="6">
    <location>
        <position position="350"/>
    </location>
</feature>
<evidence type="ECO:0000256" key="6">
    <source>
        <dbReference type="PIRSR" id="PIRSR001100-1"/>
    </source>
</evidence>
<evidence type="ECO:0000256" key="1">
    <source>
        <dbReference type="ARBA" id="ARBA00022801"/>
    </source>
</evidence>
<keyword evidence="1 9" id="KW-0378">Hydrolase</keyword>
<keyword evidence="5 9" id="KW-0624">Polysaccharide degradation</keyword>
<dbReference type="GO" id="GO:0030245">
    <property type="term" value="P:cellulose catabolic process"/>
    <property type="evidence" value="ECO:0007669"/>
    <property type="project" value="UniProtKB-KW"/>
</dbReference>
<feature type="active site" evidence="8">
    <location>
        <position position="118"/>
    </location>
</feature>
<feature type="signal peptide" evidence="9">
    <location>
        <begin position="1"/>
        <end position="19"/>
    </location>
</feature>
<gene>
    <name evidence="10" type="ORF">CPB83DRAFT_816140</name>
</gene>